<dbReference type="AlphaFoldDB" id="A0A084WGG2"/>
<dbReference type="EMBL" id="ATLV01023565">
    <property type="status" value="NOT_ANNOTATED_CDS"/>
    <property type="molecule type" value="Genomic_DNA"/>
</dbReference>
<dbReference type="Proteomes" id="UP000030765">
    <property type="component" value="Unassembled WGS sequence"/>
</dbReference>
<accession>A0A084WGG2</accession>
<sequence>MSVIASAEDEIKNPGRQDDGMGKLVRVSVFSRPGWQSNGRKVYGRAVCSRETRFVISPLHIAGEKRELQRIAPVTWIIFHSHEIALVAYCFTIAYLGRDKLCREKALKQSAFKPAGKAILATDTCLDRHQREANVIYILCPSAFSYTAWPQACCFYYELVCSTSTRRSRRHLEPAFTRCLNFNFNFQCHLRSTPRQSEP</sequence>
<proteinExistence type="predicted"/>
<keyword evidence="3" id="KW-1185">Reference proteome</keyword>
<evidence type="ECO:0000313" key="1">
    <source>
        <dbReference type="EMBL" id="KFB49306.1"/>
    </source>
</evidence>
<gene>
    <name evidence="1" type="ORF">ZHAS_00017422</name>
</gene>
<evidence type="ECO:0000313" key="3">
    <source>
        <dbReference type="Proteomes" id="UP000030765"/>
    </source>
</evidence>
<evidence type="ECO:0000313" key="2">
    <source>
        <dbReference type="EnsemblMetazoa" id="ASIC017422-PA"/>
    </source>
</evidence>
<dbReference type="EMBL" id="KE525344">
    <property type="protein sequence ID" value="KFB49306.1"/>
    <property type="molecule type" value="Genomic_DNA"/>
</dbReference>
<reference evidence="2" key="2">
    <citation type="submission" date="2020-05" db="UniProtKB">
        <authorList>
            <consortium name="EnsemblMetazoa"/>
        </authorList>
    </citation>
    <scope>IDENTIFICATION</scope>
</reference>
<organism evidence="1">
    <name type="scientific">Anopheles sinensis</name>
    <name type="common">Mosquito</name>
    <dbReference type="NCBI Taxonomy" id="74873"/>
    <lineage>
        <taxon>Eukaryota</taxon>
        <taxon>Metazoa</taxon>
        <taxon>Ecdysozoa</taxon>
        <taxon>Arthropoda</taxon>
        <taxon>Hexapoda</taxon>
        <taxon>Insecta</taxon>
        <taxon>Pterygota</taxon>
        <taxon>Neoptera</taxon>
        <taxon>Endopterygota</taxon>
        <taxon>Diptera</taxon>
        <taxon>Nematocera</taxon>
        <taxon>Culicoidea</taxon>
        <taxon>Culicidae</taxon>
        <taxon>Anophelinae</taxon>
        <taxon>Anopheles</taxon>
    </lineage>
</organism>
<reference evidence="1 3" key="1">
    <citation type="journal article" date="2014" name="BMC Genomics">
        <title>Genome sequence of Anopheles sinensis provides insight into genetics basis of mosquito competence for malaria parasites.</title>
        <authorList>
            <person name="Zhou D."/>
            <person name="Zhang D."/>
            <person name="Ding G."/>
            <person name="Shi L."/>
            <person name="Hou Q."/>
            <person name="Ye Y."/>
            <person name="Xu Y."/>
            <person name="Zhou H."/>
            <person name="Xiong C."/>
            <person name="Li S."/>
            <person name="Yu J."/>
            <person name="Hong S."/>
            <person name="Yu X."/>
            <person name="Zou P."/>
            <person name="Chen C."/>
            <person name="Chang X."/>
            <person name="Wang W."/>
            <person name="Lv Y."/>
            <person name="Sun Y."/>
            <person name="Ma L."/>
            <person name="Shen B."/>
            <person name="Zhu C."/>
        </authorList>
    </citation>
    <scope>NUCLEOTIDE SEQUENCE [LARGE SCALE GENOMIC DNA]</scope>
</reference>
<dbReference type="VEuPathDB" id="VectorBase:ASIC017422"/>
<protein>
    <submittedName>
        <fullName evidence="1 2">Lysozyme</fullName>
    </submittedName>
</protein>
<name>A0A084WGG2_ANOSI</name>
<dbReference type="EnsemblMetazoa" id="ASIC017422-RA">
    <property type="protein sequence ID" value="ASIC017422-PA"/>
    <property type="gene ID" value="ASIC017422"/>
</dbReference>